<dbReference type="InterPro" id="IPR028040">
    <property type="entry name" value="TopoVIB-like"/>
</dbReference>
<evidence type="ECO:0000256" key="1">
    <source>
        <dbReference type="SAM" id="SignalP"/>
    </source>
</evidence>
<organism evidence="2 3">
    <name type="scientific">Oncorhynchus mykiss</name>
    <name type="common">Rainbow trout</name>
    <name type="synonym">Salmo gairdneri</name>
    <dbReference type="NCBI Taxonomy" id="8022"/>
    <lineage>
        <taxon>Eukaryota</taxon>
        <taxon>Metazoa</taxon>
        <taxon>Chordata</taxon>
        <taxon>Craniata</taxon>
        <taxon>Vertebrata</taxon>
        <taxon>Euteleostomi</taxon>
        <taxon>Actinopterygii</taxon>
        <taxon>Neopterygii</taxon>
        <taxon>Teleostei</taxon>
        <taxon>Protacanthopterygii</taxon>
        <taxon>Salmoniformes</taxon>
        <taxon>Salmonidae</taxon>
        <taxon>Salmoninae</taxon>
        <taxon>Oncorhynchus</taxon>
    </lineage>
</organism>
<reference evidence="2" key="1">
    <citation type="journal article" date="2014" name="Nat. Commun.">
        <title>The rainbow trout genome provides novel insights into evolution after whole-genome duplication in vertebrates.</title>
        <authorList>
            <person name="Berthelot C."/>
            <person name="Brunet F."/>
            <person name="Chalopin D."/>
            <person name="Juanchich A."/>
            <person name="Bernard M."/>
            <person name="Noel B."/>
            <person name="Bento P."/>
            <person name="Da Silva C."/>
            <person name="Labadie K."/>
            <person name="Alberti A."/>
            <person name="Aury J.M."/>
            <person name="Louis A."/>
            <person name="Dehais P."/>
            <person name="Bardou P."/>
            <person name="Montfort J."/>
            <person name="Klopp C."/>
            <person name="Cabau C."/>
            <person name="Gaspin C."/>
            <person name="Thorgaard G.H."/>
            <person name="Boussaha M."/>
            <person name="Quillet E."/>
            <person name="Guyomard R."/>
            <person name="Galiana D."/>
            <person name="Bobe J."/>
            <person name="Volff J.N."/>
            <person name="Genet C."/>
            <person name="Wincker P."/>
            <person name="Jaillon O."/>
            <person name="Roest Crollius H."/>
            <person name="Guiguen Y."/>
        </authorList>
    </citation>
    <scope>NUCLEOTIDE SEQUENCE [LARGE SCALE GENOMIC DNA]</scope>
</reference>
<evidence type="ECO:0000313" key="3">
    <source>
        <dbReference type="Proteomes" id="UP000193380"/>
    </source>
</evidence>
<feature type="signal peptide" evidence="1">
    <location>
        <begin position="1"/>
        <end position="24"/>
    </location>
</feature>
<dbReference type="AlphaFoldDB" id="A0A060XX77"/>
<dbReference type="Proteomes" id="UP000193380">
    <property type="component" value="Unassembled WGS sequence"/>
</dbReference>
<dbReference type="EMBL" id="FR906335">
    <property type="protein sequence ID" value="CDQ84106.1"/>
    <property type="molecule type" value="Genomic_DNA"/>
</dbReference>
<evidence type="ECO:0000313" key="2">
    <source>
        <dbReference type="EMBL" id="CDQ84106.1"/>
    </source>
</evidence>
<sequence length="174" mass="18759">MCMAFPKHDFLSLCMSLCLSVSLACLSLSGFLSVCLSVSLPVCLSLCQYVCLCVSVCPPAYLLVCLSLGRSSCLSICLPVCLSVCQAQEKMYSALGVMLRSIGCVVSSSTNMEFRAACLDRMMVQDTYELSASLHESLQRVTAGRVVPSGRCYWGQADTLTCSRPKNFASGKEI</sequence>
<gene>
    <name evidence="2" type="ORF">GSONMT00058971001</name>
</gene>
<proteinExistence type="predicted"/>
<accession>A0A060XX77</accession>
<dbReference type="GO" id="GO:0042138">
    <property type="term" value="P:meiotic DNA double-strand break formation"/>
    <property type="evidence" value="ECO:0007669"/>
    <property type="project" value="InterPro"/>
</dbReference>
<protein>
    <submittedName>
        <fullName evidence="2">Uncharacterized protein</fullName>
    </submittedName>
</protein>
<dbReference type="PaxDb" id="8022-A0A060XX77"/>
<keyword evidence="1" id="KW-0732">Signal</keyword>
<reference evidence="2" key="2">
    <citation type="submission" date="2014-03" db="EMBL/GenBank/DDBJ databases">
        <authorList>
            <person name="Genoscope - CEA"/>
        </authorList>
    </citation>
    <scope>NUCLEOTIDE SEQUENCE</scope>
</reference>
<dbReference type="PANTHER" id="PTHR14652">
    <property type="entry name" value="TYPE 2 DNA TOPOISOMERASE 6 SUBUNIT B-LIKE"/>
    <property type="match status" value="1"/>
</dbReference>
<dbReference type="Pfam" id="PF15091">
    <property type="entry name" value="DUF4554"/>
    <property type="match status" value="1"/>
</dbReference>
<name>A0A060XX77_ONCMY</name>
<dbReference type="PANTHER" id="PTHR14652:SF2">
    <property type="entry name" value="TYPE 2 DNA TOPOISOMERASE 6 SUBUNIT B-LIKE"/>
    <property type="match status" value="1"/>
</dbReference>
<dbReference type="PROSITE" id="PS51257">
    <property type="entry name" value="PROKAR_LIPOPROTEIN"/>
    <property type="match status" value="1"/>
</dbReference>
<feature type="chain" id="PRO_5001591520" evidence="1">
    <location>
        <begin position="25"/>
        <end position="174"/>
    </location>
</feature>